<dbReference type="OrthoDB" id="422637at2759"/>
<name>A0A182EQP4_ONCOC</name>
<reference evidence="1 2" key="2">
    <citation type="submission" date="2018-08" db="EMBL/GenBank/DDBJ databases">
        <authorList>
            <person name="Laetsch R D."/>
            <person name="Stevens L."/>
            <person name="Kumar S."/>
            <person name="Blaxter L. M."/>
        </authorList>
    </citation>
    <scope>NUCLEOTIDE SEQUENCE [LARGE SCALE GENOMIC DNA]</scope>
</reference>
<evidence type="ECO:0000313" key="3">
    <source>
        <dbReference type="WBParaSite" id="nOo.2.0.1.t10459-RA"/>
    </source>
</evidence>
<dbReference type="STRING" id="42157.A0A182EQP4"/>
<dbReference type="WBParaSite" id="nOo.2.0.1.t10459-RA">
    <property type="protein sequence ID" value="nOo.2.0.1.t10459-RA"/>
    <property type="gene ID" value="nOo.2.0.1.g10459"/>
</dbReference>
<proteinExistence type="predicted"/>
<reference evidence="3" key="1">
    <citation type="submission" date="2016-06" db="UniProtKB">
        <authorList>
            <consortium name="WormBaseParasite"/>
        </authorList>
    </citation>
    <scope>IDENTIFICATION</scope>
</reference>
<protein>
    <submittedName>
        <fullName evidence="3">ABC transmembrane type-1 domain-containing protein</fullName>
    </submittedName>
</protein>
<keyword evidence="2" id="KW-1185">Reference proteome</keyword>
<sequence length="145" mass="16790">MLKTLIDVIVWQQLFDYYGGILSYAIQFIPILITGVYDDLSVQDLARIIINNAFVYMYLINSFTRITDVALSTGEMGGILQRVAELIRVCEHMDNRKTGLENDFLIDSTLEEDNNKQYMMYDIHNISYSLPNYYPVRKLLNGICN</sequence>
<evidence type="ECO:0000313" key="2">
    <source>
        <dbReference type="Proteomes" id="UP000271087"/>
    </source>
</evidence>
<dbReference type="Proteomes" id="UP000271087">
    <property type="component" value="Unassembled WGS sequence"/>
</dbReference>
<gene>
    <name evidence="1" type="ORF">NOO_LOCUS10459</name>
</gene>
<evidence type="ECO:0000313" key="1">
    <source>
        <dbReference type="EMBL" id="VDM94186.1"/>
    </source>
</evidence>
<dbReference type="AlphaFoldDB" id="A0A182EQP4"/>
<dbReference type="EMBL" id="UYRW01006027">
    <property type="protein sequence ID" value="VDM94186.1"/>
    <property type="molecule type" value="Genomic_DNA"/>
</dbReference>
<organism evidence="3">
    <name type="scientific">Onchocerca ochengi</name>
    <name type="common">Filarial nematode worm</name>
    <dbReference type="NCBI Taxonomy" id="42157"/>
    <lineage>
        <taxon>Eukaryota</taxon>
        <taxon>Metazoa</taxon>
        <taxon>Ecdysozoa</taxon>
        <taxon>Nematoda</taxon>
        <taxon>Chromadorea</taxon>
        <taxon>Rhabditida</taxon>
        <taxon>Spirurina</taxon>
        <taxon>Spiruromorpha</taxon>
        <taxon>Filarioidea</taxon>
        <taxon>Onchocercidae</taxon>
        <taxon>Onchocerca</taxon>
    </lineage>
</organism>
<accession>A0A182EQP4</accession>